<evidence type="ECO:0000259" key="3">
    <source>
        <dbReference type="SMART" id="SM00363"/>
    </source>
</evidence>
<evidence type="ECO:0000256" key="2">
    <source>
        <dbReference type="SAM" id="MobiDB-lite"/>
    </source>
</evidence>
<dbReference type="PROSITE" id="PS50889">
    <property type="entry name" value="S4"/>
    <property type="match status" value="1"/>
</dbReference>
<protein>
    <submittedName>
        <fullName evidence="4">RNA-binding S4 domain-containing protein</fullName>
    </submittedName>
</protein>
<feature type="domain" description="RNA-binding S4" evidence="3">
    <location>
        <begin position="16"/>
        <end position="79"/>
    </location>
</feature>
<gene>
    <name evidence="4" type="ORF">GTK09_16800</name>
</gene>
<dbReference type="Proteomes" id="UP000469011">
    <property type="component" value="Unassembled WGS sequence"/>
</dbReference>
<evidence type="ECO:0000313" key="5">
    <source>
        <dbReference type="Proteomes" id="UP000469011"/>
    </source>
</evidence>
<sequence length="148" mass="15833">MAADENDGGEAGNSAQRLDKWLFFARVVKSRTLAQKLVLSGGVRLNRDKITNPARQLRIGDTLTISHARSVRVLKVRLAGVRRGPASEAATLYEDLSPDPVSTAPEGDGDEVAKPSPAVSARAPEADAPRPSKKDRRALARLKGGDLQ</sequence>
<dbReference type="InterPro" id="IPR036986">
    <property type="entry name" value="S4_RNA-bd_sf"/>
</dbReference>
<dbReference type="AlphaFoldDB" id="A0A6N9T480"/>
<name>A0A6N9T480_9HYPH</name>
<dbReference type="Pfam" id="PF01479">
    <property type="entry name" value="S4"/>
    <property type="match status" value="1"/>
</dbReference>
<proteinExistence type="predicted"/>
<dbReference type="InterPro" id="IPR002942">
    <property type="entry name" value="S4_RNA-bd"/>
</dbReference>
<dbReference type="CDD" id="cd00165">
    <property type="entry name" value="S4"/>
    <property type="match status" value="1"/>
</dbReference>
<dbReference type="GO" id="GO:0003723">
    <property type="term" value="F:RNA binding"/>
    <property type="evidence" value="ECO:0007669"/>
    <property type="project" value="UniProtKB-KW"/>
</dbReference>
<keyword evidence="1" id="KW-0694">RNA-binding</keyword>
<dbReference type="SMART" id="SM00363">
    <property type="entry name" value="S4"/>
    <property type="match status" value="1"/>
</dbReference>
<comment type="caution">
    <text evidence="4">The sequence shown here is derived from an EMBL/GenBank/DDBJ whole genome shotgun (WGS) entry which is preliminary data.</text>
</comment>
<reference evidence="4 5" key="1">
    <citation type="submission" date="2020-01" db="EMBL/GenBank/DDBJ databases">
        <title>Jiella pacifica sp. nov.</title>
        <authorList>
            <person name="Xue Z."/>
            <person name="Zhu S."/>
            <person name="Chen J."/>
            <person name="Yang J."/>
        </authorList>
    </citation>
    <scope>NUCLEOTIDE SEQUENCE [LARGE SCALE GENOMIC DNA]</scope>
    <source>
        <strain evidence="4 5">40Bstr34</strain>
    </source>
</reference>
<dbReference type="Gene3D" id="3.10.290.10">
    <property type="entry name" value="RNA-binding S4 domain"/>
    <property type="match status" value="1"/>
</dbReference>
<dbReference type="RefSeq" id="WP_163464618.1">
    <property type="nucleotide sequence ID" value="NZ_JAAAMG010000014.1"/>
</dbReference>
<dbReference type="SUPFAM" id="SSF55174">
    <property type="entry name" value="Alpha-L RNA-binding motif"/>
    <property type="match status" value="1"/>
</dbReference>
<keyword evidence="5" id="KW-1185">Reference proteome</keyword>
<organism evidence="4 5">
    <name type="scientific">Jiella pacifica</name>
    <dbReference type="NCBI Taxonomy" id="2696469"/>
    <lineage>
        <taxon>Bacteria</taxon>
        <taxon>Pseudomonadati</taxon>
        <taxon>Pseudomonadota</taxon>
        <taxon>Alphaproteobacteria</taxon>
        <taxon>Hyphomicrobiales</taxon>
        <taxon>Aurantimonadaceae</taxon>
        <taxon>Jiella</taxon>
    </lineage>
</organism>
<evidence type="ECO:0000256" key="1">
    <source>
        <dbReference type="PROSITE-ProRule" id="PRU00182"/>
    </source>
</evidence>
<dbReference type="EMBL" id="JAAAMG010000014">
    <property type="protein sequence ID" value="NDW06081.1"/>
    <property type="molecule type" value="Genomic_DNA"/>
</dbReference>
<accession>A0A6N9T480</accession>
<feature type="region of interest" description="Disordered" evidence="2">
    <location>
        <begin position="84"/>
        <end position="148"/>
    </location>
</feature>
<evidence type="ECO:0000313" key="4">
    <source>
        <dbReference type="EMBL" id="NDW06081.1"/>
    </source>
</evidence>